<comment type="caution">
    <text evidence="11">The sequence shown here is derived from an EMBL/GenBank/DDBJ whole genome shotgun (WGS) entry which is preliminary data.</text>
</comment>
<keyword evidence="9" id="KW-0472">Membrane</keyword>
<keyword evidence="12" id="KW-1185">Reference proteome</keyword>
<dbReference type="InterPro" id="IPR000719">
    <property type="entry name" value="Prot_kinase_dom"/>
</dbReference>
<feature type="compositionally biased region" description="Polar residues" evidence="8">
    <location>
        <begin position="303"/>
        <end position="312"/>
    </location>
</feature>
<feature type="compositionally biased region" description="Pro residues" evidence="8">
    <location>
        <begin position="316"/>
        <end position="325"/>
    </location>
</feature>
<evidence type="ECO:0000256" key="3">
    <source>
        <dbReference type="ARBA" id="ARBA00022679"/>
    </source>
</evidence>
<evidence type="ECO:0000313" key="12">
    <source>
        <dbReference type="Proteomes" id="UP000602198"/>
    </source>
</evidence>
<dbReference type="SUPFAM" id="SSF56112">
    <property type="entry name" value="Protein kinase-like (PK-like)"/>
    <property type="match status" value="1"/>
</dbReference>
<feature type="region of interest" description="Disordered" evidence="8">
    <location>
        <begin position="271"/>
        <end position="328"/>
    </location>
</feature>
<keyword evidence="4 7" id="KW-0547">Nucleotide-binding</keyword>
<feature type="binding site" evidence="7">
    <location>
        <position position="38"/>
    </location>
    <ligand>
        <name>ATP</name>
        <dbReference type="ChEBI" id="CHEBI:30616"/>
    </ligand>
</feature>
<keyword evidence="9" id="KW-0812">Transmembrane</keyword>
<dbReference type="InterPro" id="IPR008271">
    <property type="entry name" value="Ser/Thr_kinase_AS"/>
</dbReference>
<dbReference type="EC" id="2.7.11.1" evidence="1"/>
<sequence>MEGTPFGRYRLLGLLGAGGMGQVYRAYDTGTDRIVALKVLPPELAHDPTYRERFRREAQAAARLNEPHIIPIHGYGEIDGRLFLDMRLVEGTDLGTVLTEHGALSPEASVDYTAQIASALDAAHQAGLVHRDIKPSNILTAAGGFAYLIDFGIALGDGDAGLTTSGAAIGTFAYMAPERLEHGSYDARADVYSLACVLYECMTGSKPFPGTSVERQIAAHLSAPPPRPSFTTGTVPAAFDEVIARGMAKRPVDRYPSAGALAVAARAALSGEQPPTMPGYPDTAATQRIPVPTPHTPRPNHPSGWTGNTTIGRTPVPDPTPTPRPDPAKRSLSALAWAAATVVVVLVVALAAVSFVLNQNSKGGDTSAGKPNSAYPGTYSAAPQSPPPGNDPETSAPNPPGPATTTGPTTTSPAPTTGATPSSAQLSAYVRDHYALLPGSASTAWNNLTPRYQTYVGGYSGYQSFWTTVDSVSTEVLSTDTAKLTVTYRLTFEYTDGRTATETRRAQLVRNGDSFLIDSAELVP</sequence>
<gene>
    <name evidence="11" type="ORF">JK358_26540</name>
</gene>
<evidence type="ECO:0000256" key="9">
    <source>
        <dbReference type="SAM" id="Phobius"/>
    </source>
</evidence>
<keyword evidence="2 11" id="KW-0723">Serine/threonine-protein kinase</keyword>
<feature type="compositionally biased region" description="Low complexity" evidence="8">
    <location>
        <begin position="403"/>
        <end position="422"/>
    </location>
</feature>
<evidence type="ECO:0000256" key="7">
    <source>
        <dbReference type="PROSITE-ProRule" id="PRU10141"/>
    </source>
</evidence>
<dbReference type="PROSITE" id="PS50011">
    <property type="entry name" value="PROTEIN_KINASE_DOM"/>
    <property type="match status" value="1"/>
</dbReference>
<feature type="domain" description="Protein kinase" evidence="10">
    <location>
        <begin position="9"/>
        <end position="269"/>
    </location>
</feature>
<dbReference type="PANTHER" id="PTHR43289:SF6">
    <property type="entry name" value="SERINE_THREONINE-PROTEIN KINASE NEKL-3"/>
    <property type="match status" value="1"/>
</dbReference>
<evidence type="ECO:0000256" key="6">
    <source>
        <dbReference type="ARBA" id="ARBA00022840"/>
    </source>
</evidence>
<keyword evidence="6 7" id="KW-0067">ATP-binding</keyword>
<dbReference type="PROSITE" id="PS00108">
    <property type="entry name" value="PROTEIN_KINASE_ST"/>
    <property type="match status" value="1"/>
</dbReference>
<dbReference type="InterPro" id="IPR017441">
    <property type="entry name" value="Protein_kinase_ATP_BS"/>
</dbReference>
<proteinExistence type="predicted"/>
<evidence type="ECO:0000256" key="4">
    <source>
        <dbReference type="ARBA" id="ARBA00022741"/>
    </source>
</evidence>
<feature type="compositionally biased region" description="Pro residues" evidence="8">
    <location>
        <begin position="291"/>
        <end position="300"/>
    </location>
</feature>
<organism evidence="11 12">
    <name type="scientific">Nocardia acididurans</name>
    <dbReference type="NCBI Taxonomy" id="2802282"/>
    <lineage>
        <taxon>Bacteria</taxon>
        <taxon>Bacillati</taxon>
        <taxon>Actinomycetota</taxon>
        <taxon>Actinomycetes</taxon>
        <taxon>Mycobacteriales</taxon>
        <taxon>Nocardiaceae</taxon>
        <taxon>Nocardia</taxon>
    </lineage>
</organism>
<dbReference type="PANTHER" id="PTHR43289">
    <property type="entry name" value="MITOGEN-ACTIVATED PROTEIN KINASE KINASE KINASE 20-RELATED"/>
    <property type="match status" value="1"/>
</dbReference>
<dbReference type="CDD" id="cd14014">
    <property type="entry name" value="STKc_PknB_like"/>
    <property type="match status" value="1"/>
</dbReference>
<dbReference type="Proteomes" id="UP000602198">
    <property type="component" value="Unassembled WGS sequence"/>
</dbReference>
<feature type="region of interest" description="Disordered" evidence="8">
    <location>
        <begin position="359"/>
        <end position="422"/>
    </location>
</feature>
<dbReference type="Gene3D" id="3.30.200.20">
    <property type="entry name" value="Phosphorylase Kinase, domain 1"/>
    <property type="match status" value="1"/>
</dbReference>
<dbReference type="RefSeq" id="WP_201952208.1">
    <property type="nucleotide sequence ID" value="NZ_JAERRJ010000010.1"/>
</dbReference>
<evidence type="ECO:0000256" key="8">
    <source>
        <dbReference type="SAM" id="MobiDB-lite"/>
    </source>
</evidence>
<evidence type="ECO:0000259" key="10">
    <source>
        <dbReference type="PROSITE" id="PS50011"/>
    </source>
</evidence>
<protein>
    <recommendedName>
        <fullName evidence="1">non-specific serine/threonine protein kinase</fullName>
        <ecNumber evidence="1">2.7.11.1</ecNumber>
    </recommendedName>
</protein>
<evidence type="ECO:0000313" key="11">
    <source>
        <dbReference type="EMBL" id="MBL1077967.1"/>
    </source>
</evidence>
<keyword evidence="3" id="KW-0808">Transferase</keyword>
<evidence type="ECO:0000256" key="5">
    <source>
        <dbReference type="ARBA" id="ARBA00022777"/>
    </source>
</evidence>
<dbReference type="SMART" id="SM00220">
    <property type="entry name" value="S_TKc"/>
    <property type="match status" value="1"/>
</dbReference>
<dbReference type="EMBL" id="JAERRJ010000010">
    <property type="protein sequence ID" value="MBL1077967.1"/>
    <property type="molecule type" value="Genomic_DNA"/>
</dbReference>
<keyword evidence="5 11" id="KW-0418">Kinase</keyword>
<dbReference type="Pfam" id="PF00069">
    <property type="entry name" value="Pkinase"/>
    <property type="match status" value="1"/>
</dbReference>
<dbReference type="Gene3D" id="1.10.510.10">
    <property type="entry name" value="Transferase(Phosphotransferase) domain 1"/>
    <property type="match status" value="1"/>
</dbReference>
<accession>A0ABS1MBD7</accession>
<dbReference type="PROSITE" id="PS00107">
    <property type="entry name" value="PROTEIN_KINASE_ATP"/>
    <property type="match status" value="1"/>
</dbReference>
<name>A0ABS1MBD7_9NOCA</name>
<evidence type="ECO:0000256" key="1">
    <source>
        <dbReference type="ARBA" id="ARBA00012513"/>
    </source>
</evidence>
<keyword evidence="9" id="KW-1133">Transmembrane helix</keyword>
<dbReference type="GO" id="GO:0004674">
    <property type="term" value="F:protein serine/threonine kinase activity"/>
    <property type="evidence" value="ECO:0007669"/>
    <property type="project" value="UniProtKB-KW"/>
</dbReference>
<evidence type="ECO:0000256" key="2">
    <source>
        <dbReference type="ARBA" id="ARBA00022527"/>
    </source>
</evidence>
<dbReference type="InterPro" id="IPR011009">
    <property type="entry name" value="Kinase-like_dom_sf"/>
</dbReference>
<reference evidence="11 12" key="1">
    <citation type="submission" date="2021-01" db="EMBL/GenBank/DDBJ databases">
        <title>WGS of actinomycetes isolated from Thailand.</title>
        <authorList>
            <person name="Thawai C."/>
        </authorList>
    </citation>
    <scope>NUCLEOTIDE SEQUENCE [LARGE SCALE GENOMIC DNA]</scope>
    <source>
        <strain evidence="11 12">LPG 2</strain>
    </source>
</reference>
<feature type="transmembrane region" description="Helical" evidence="9">
    <location>
        <begin position="334"/>
        <end position="357"/>
    </location>
</feature>